<evidence type="ECO:0000259" key="3">
    <source>
        <dbReference type="Pfam" id="PF01361"/>
    </source>
</evidence>
<feature type="domain" description="4-oxalocrotonate tautomerase-like" evidence="3">
    <location>
        <begin position="73"/>
        <end position="127"/>
    </location>
</feature>
<reference evidence="4" key="1">
    <citation type="journal article" date="2022" name="ISME J.">
        <title>Identification of active gaseous-alkane degraders at natural gas seeps.</title>
        <authorList>
            <person name="Farhan Ul Haque M."/>
            <person name="Hernandez M."/>
            <person name="Crombie A.T."/>
            <person name="Murrell J.C."/>
        </authorList>
    </citation>
    <scope>NUCLEOTIDE SEQUENCE</scope>
    <source>
        <strain evidence="4">PC2</strain>
    </source>
</reference>
<dbReference type="PANTHER" id="PTHR35530:SF1">
    <property type="entry name" value="2-HYDROXYMUCONATE TAUTOMERASE"/>
    <property type="match status" value="1"/>
</dbReference>
<evidence type="ECO:0000256" key="2">
    <source>
        <dbReference type="ARBA" id="ARBA00023235"/>
    </source>
</evidence>
<dbReference type="Proteomes" id="UP001139104">
    <property type="component" value="Unassembled WGS sequence"/>
</dbReference>
<comment type="caution">
    <text evidence="4">The sequence shown here is derived from an EMBL/GenBank/DDBJ whole genome shotgun (WGS) entry which is preliminary data.</text>
</comment>
<comment type="similarity">
    <text evidence="1">Belongs to the 4-oxalocrotonate tautomerase family.</text>
</comment>
<protein>
    <submittedName>
        <fullName evidence="4">Tautomerase family protein</fullName>
    </submittedName>
</protein>
<accession>A0ABS9Z5L2</accession>
<dbReference type="InterPro" id="IPR014347">
    <property type="entry name" value="Tautomerase/MIF_sf"/>
</dbReference>
<dbReference type="PANTHER" id="PTHR35530">
    <property type="entry name" value="TAUTOMERASE-RELATED"/>
    <property type="match status" value="1"/>
</dbReference>
<dbReference type="Gene3D" id="3.30.429.10">
    <property type="entry name" value="Macrophage Migration Inhibitory Factor"/>
    <property type="match status" value="2"/>
</dbReference>
<dbReference type="SUPFAM" id="SSF55331">
    <property type="entry name" value="Tautomerase/MIF"/>
    <property type="match status" value="1"/>
</dbReference>
<evidence type="ECO:0000256" key="1">
    <source>
        <dbReference type="ARBA" id="ARBA00006723"/>
    </source>
</evidence>
<keyword evidence="2" id="KW-0413">Isomerase</keyword>
<name>A0ABS9Z5L2_9HYPH</name>
<dbReference type="InterPro" id="IPR004370">
    <property type="entry name" value="4-OT-like_dom"/>
</dbReference>
<dbReference type="EMBL" id="JAIVFP010000001">
    <property type="protein sequence ID" value="MCI4682366.1"/>
    <property type="molecule type" value="Genomic_DNA"/>
</dbReference>
<gene>
    <name evidence="4" type="ORF">K2U94_06275</name>
</gene>
<proteinExistence type="inferred from homology"/>
<evidence type="ECO:0000313" key="4">
    <source>
        <dbReference type="EMBL" id="MCI4682366.1"/>
    </source>
</evidence>
<organism evidence="4 5">
    <name type="scientific">Candidatus Rhodoblastus alkanivorans</name>
    <dbReference type="NCBI Taxonomy" id="2954117"/>
    <lineage>
        <taxon>Bacteria</taxon>
        <taxon>Pseudomonadati</taxon>
        <taxon>Pseudomonadota</taxon>
        <taxon>Alphaproteobacteria</taxon>
        <taxon>Hyphomicrobiales</taxon>
        <taxon>Rhodoblastaceae</taxon>
        <taxon>Rhodoblastus</taxon>
    </lineage>
</organism>
<dbReference type="Pfam" id="PF01361">
    <property type="entry name" value="Tautomerase"/>
    <property type="match status" value="2"/>
</dbReference>
<sequence length="145" mass="16176">MPVAHIHLLKGHSRVVLRTIIAKVTEAMSRVLNAPKERFMVWVTEIDPELWGIEGRPASEALTAQDRNSVEMPFVEMVLMEGRPLAQYHAVIEEVSAAIAEALQSDRSRVRVHLVQAQPDYWGIGGVPYSILRADEIAARLRATA</sequence>
<evidence type="ECO:0000313" key="5">
    <source>
        <dbReference type="Proteomes" id="UP001139104"/>
    </source>
</evidence>
<keyword evidence="5" id="KW-1185">Reference proteome</keyword>
<feature type="domain" description="4-oxalocrotonate tautomerase-like" evidence="3">
    <location>
        <begin position="2"/>
        <end position="57"/>
    </location>
</feature>
<dbReference type="RefSeq" id="WP_243066383.1">
    <property type="nucleotide sequence ID" value="NZ_JAIVFK010000034.1"/>
</dbReference>